<dbReference type="RefSeq" id="WP_364378679.1">
    <property type="nucleotide sequence ID" value="NZ_JBHMCF010000003.1"/>
</dbReference>
<keyword evidence="2" id="KW-0812">Transmembrane</keyword>
<feature type="compositionally biased region" description="Basic and acidic residues" evidence="1">
    <location>
        <begin position="1"/>
        <end position="21"/>
    </location>
</feature>
<dbReference type="EMBL" id="JBHMCF010000003">
    <property type="protein sequence ID" value="MFB9468265.1"/>
    <property type="molecule type" value="Genomic_DNA"/>
</dbReference>
<gene>
    <name evidence="3" type="ORF">ACFFR3_02035</name>
</gene>
<evidence type="ECO:0000256" key="2">
    <source>
        <dbReference type="SAM" id="Phobius"/>
    </source>
</evidence>
<dbReference type="Proteomes" id="UP001589568">
    <property type="component" value="Unassembled WGS sequence"/>
</dbReference>
<name>A0ABV5NDD0_9ACTN</name>
<accession>A0ABV5NDD0</accession>
<proteinExistence type="predicted"/>
<keyword evidence="2" id="KW-0472">Membrane</keyword>
<reference evidence="3 4" key="1">
    <citation type="submission" date="2024-09" db="EMBL/GenBank/DDBJ databases">
        <authorList>
            <person name="Sun Q."/>
            <person name="Mori K."/>
        </authorList>
    </citation>
    <scope>NUCLEOTIDE SEQUENCE [LARGE SCALE GENOMIC DNA]</scope>
    <source>
        <strain evidence="3 4">JCM 3324</strain>
    </source>
</reference>
<comment type="caution">
    <text evidence="3">The sequence shown here is derived from an EMBL/GenBank/DDBJ whole genome shotgun (WGS) entry which is preliminary data.</text>
</comment>
<feature type="transmembrane region" description="Helical" evidence="2">
    <location>
        <begin position="62"/>
        <end position="84"/>
    </location>
</feature>
<evidence type="ECO:0000313" key="4">
    <source>
        <dbReference type="Proteomes" id="UP001589568"/>
    </source>
</evidence>
<evidence type="ECO:0000313" key="3">
    <source>
        <dbReference type="EMBL" id="MFB9468265.1"/>
    </source>
</evidence>
<feature type="region of interest" description="Disordered" evidence="1">
    <location>
        <begin position="1"/>
        <end position="59"/>
    </location>
</feature>
<keyword evidence="4" id="KW-1185">Reference proteome</keyword>
<sequence>MADHDRDVGSRGDEEAPRDPSPEQPALKYGEQADQAYAEIPPTQHADWETPRSGGRRGRKRLIGAGLVGLLAGALIGGVSVAAVNDADHDHDRFGVRYDMSRPDRFRIHTVPDVSCWGRENEVRCSAPSPPRVPRPPRPEEAPAAPVAPTHDD</sequence>
<protein>
    <submittedName>
        <fullName evidence="3">Uncharacterized protein</fullName>
    </submittedName>
</protein>
<keyword evidence="2" id="KW-1133">Transmembrane helix</keyword>
<feature type="region of interest" description="Disordered" evidence="1">
    <location>
        <begin position="122"/>
        <end position="153"/>
    </location>
</feature>
<feature type="compositionally biased region" description="Low complexity" evidence="1">
    <location>
        <begin position="142"/>
        <end position="153"/>
    </location>
</feature>
<evidence type="ECO:0000256" key="1">
    <source>
        <dbReference type="SAM" id="MobiDB-lite"/>
    </source>
</evidence>
<organism evidence="3 4">
    <name type="scientific">Nonomuraea salmonea</name>
    <dbReference type="NCBI Taxonomy" id="46181"/>
    <lineage>
        <taxon>Bacteria</taxon>
        <taxon>Bacillati</taxon>
        <taxon>Actinomycetota</taxon>
        <taxon>Actinomycetes</taxon>
        <taxon>Streptosporangiales</taxon>
        <taxon>Streptosporangiaceae</taxon>
        <taxon>Nonomuraea</taxon>
    </lineage>
</organism>